<gene>
    <name evidence="1" type="ORF">NBG84_18025</name>
</gene>
<name>A0ABT0UNZ8_9ACTN</name>
<dbReference type="RefSeq" id="WP_250920494.1">
    <property type="nucleotide sequence ID" value="NZ_JAMQAW010000023.1"/>
</dbReference>
<evidence type="ECO:0000313" key="1">
    <source>
        <dbReference type="EMBL" id="MCM2390165.1"/>
    </source>
</evidence>
<keyword evidence="2" id="KW-1185">Reference proteome</keyword>
<dbReference type="Proteomes" id="UP001431429">
    <property type="component" value="Unassembled WGS sequence"/>
</dbReference>
<protein>
    <submittedName>
        <fullName evidence="1">Uncharacterized protein</fullName>
    </submittedName>
</protein>
<reference evidence="1" key="1">
    <citation type="submission" date="2022-06" db="EMBL/GenBank/DDBJ databases">
        <title>Genome public.</title>
        <authorList>
            <person name="Sun Q."/>
        </authorList>
    </citation>
    <scope>NUCLEOTIDE SEQUENCE</scope>
    <source>
        <strain evidence="1">CWNU-1</strain>
    </source>
</reference>
<organism evidence="1 2">
    <name type="scientific">Streptomyces albipurpureus</name>
    <dbReference type="NCBI Taxonomy" id="2897419"/>
    <lineage>
        <taxon>Bacteria</taxon>
        <taxon>Bacillati</taxon>
        <taxon>Actinomycetota</taxon>
        <taxon>Actinomycetes</taxon>
        <taxon>Kitasatosporales</taxon>
        <taxon>Streptomycetaceae</taxon>
        <taxon>Streptomyces</taxon>
    </lineage>
</organism>
<evidence type="ECO:0000313" key="2">
    <source>
        <dbReference type="Proteomes" id="UP001431429"/>
    </source>
</evidence>
<dbReference type="EMBL" id="JAMQAW010000023">
    <property type="protein sequence ID" value="MCM2390165.1"/>
    <property type="molecule type" value="Genomic_DNA"/>
</dbReference>
<accession>A0ABT0UNZ8</accession>
<comment type="caution">
    <text evidence="1">The sequence shown here is derived from an EMBL/GenBank/DDBJ whole genome shotgun (WGS) entry which is preliminary data.</text>
</comment>
<proteinExistence type="predicted"/>
<sequence length="70" mass="8019">MTRRWPPRDYPGLYVDCGDKRRGVWLRLPYAELRCRVGCEHQAEGPAAVVRFLEDLGDLTHFSTDRSGGL</sequence>